<evidence type="ECO:0000256" key="1">
    <source>
        <dbReference type="SAM" id="SignalP"/>
    </source>
</evidence>
<evidence type="ECO:0000313" key="2">
    <source>
        <dbReference type="EMBL" id="SZE99268.1"/>
    </source>
</evidence>
<sequence>MKNFLHLAIALMSVVMPALAVTFICNGCRIKGSDVEEAVNRRTGQGYLLQATLGGDSTSTYDYIDITRKGKATDSTSGYRCYIGTNLPSPDVRVWVGNKWAPCSRE</sequence>
<evidence type="ECO:0000313" key="3">
    <source>
        <dbReference type="Proteomes" id="UP000275772"/>
    </source>
</evidence>
<protein>
    <recommendedName>
        <fullName evidence="4">Secreted protein</fullName>
    </recommendedName>
</protein>
<name>A0A383UG54_BLUHO</name>
<keyword evidence="1" id="KW-0732">Signal</keyword>
<evidence type="ECO:0008006" key="4">
    <source>
        <dbReference type="Google" id="ProtNLM"/>
    </source>
</evidence>
<organism evidence="2 3">
    <name type="scientific">Blumeria hordei</name>
    <name type="common">Barley powdery mildew</name>
    <name type="synonym">Blumeria graminis f. sp. hordei</name>
    <dbReference type="NCBI Taxonomy" id="2867405"/>
    <lineage>
        <taxon>Eukaryota</taxon>
        <taxon>Fungi</taxon>
        <taxon>Dikarya</taxon>
        <taxon>Ascomycota</taxon>
        <taxon>Pezizomycotina</taxon>
        <taxon>Leotiomycetes</taxon>
        <taxon>Erysiphales</taxon>
        <taxon>Erysiphaceae</taxon>
        <taxon>Blumeria</taxon>
    </lineage>
</organism>
<dbReference type="Proteomes" id="UP000275772">
    <property type="component" value="Unassembled WGS sequence"/>
</dbReference>
<feature type="chain" id="PRO_5016863610" description="Secreted protein" evidence="1">
    <location>
        <begin position="21"/>
        <end position="106"/>
    </location>
</feature>
<feature type="signal peptide" evidence="1">
    <location>
        <begin position="1"/>
        <end position="20"/>
    </location>
</feature>
<gene>
    <name evidence="2" type="ORF">BLGHR1_10017</name>
</gene>
<dbReference type="VEuPathDB" id="FungiDB:BLGHR1_10017"/>
<dbReference type="AlphaFoldDB" id="A0A383UG54"/>
<proteinExistence type="predicted"/>
<dbReference type="EMBL" id="UNSH01000001">
    <property type="protein sequence ID" value="SZE99268.1"/>
    <property type="molecule type" value="Genomic_DNA"/>
</dbReference>
<reference evidence="2 3" key="1">
    <citation type="submission" date="2017-11" db="EMBL/GenBank/DDBJ databases">
        <authorList>
            <person name="Kracher B."/>
        </authorList>
    </citation>
    <scope>NUCLEOTIDE SEQUENCE [LARGE SCALE GENOMIC DNA]</scope>
    <source>
        <strain evidence="2 3">RACE1</strain>
    </source>
</reference>
<accession>A0A383UG54</accession>